<dbReference type="Proteomes" id="UP000177306">
    <property type="component" value="Unassembled WGS sequence"/>
</dbReference>
<accession>A0A1F6EGY0</accession>
<dbReference type="EMBL" id="MFLY01000024">
    <property type="protein sequence ID" value="OGG72908.1"/>
    <property type="molecule type" value="Genomic_DNA"/>
</dbReference>
<proteinExistence type="predicted"/>
<organism evidence="1 2">
    <name type="scientific">Candidatus Kaiserbacteria bacterium RIFCSPLOWO2_01_FULL_53_17</name>
    <dbReference type="NCBI Taxonomy" id="1798511"/>
    <lineage>
        <taxon>Bacteria</taxon>
        <taxon>Candidatus Kaiseribacteriota</taxon>
    </lineage>
</organism>
<dbReference type="InterPro" id="IPR009531">
    <property type="entry name" value="DUF1150"/>
</dbReference>
<evidence type="ECO:0000313" key="1">
    <source>
        <dbReference type="EMBL" id="OGG72908.1"/>
    </source>
</evidence>
<dbReference type="Pfam" id="PF06620">
    <property type="entry name" value="DUF1150"/>
    <property type="match status" value="1"/>
</dbReference>
<comment type="caution">
    <text evidence="1">The sequence shown here is derived from an EMBL/GenBank/DDBJ whole genome shotgun (WGS) entry which is preliminary data.</text>
</comment>
<reference evidence="1 2" key="1">
    <citation type="journal article" date="2016" name="Nat. Commun.">
        <title>Thousands of microbial genomes shed light on interconnected biogeochemical processes in an aquifer system.</title>
        <authorList>
            <person name="Anantharaman K."/>
            <person name="Brown C.T."/>
            <person name="Hug L.A."/>
            <person name="Sharon I."/>
            <person name="Castelle C.J."/>
            <person name="Probst A.J."/>
            <person name="Thomas B.C."/>
            <person name="Singh A."/>
            <person name="Wilkins M.J."/>
            <person name="Karaoz U."/>
            <person name="Brodie E.L."/>
            <person name="Williams K.H."/>
            <person name="Hubbard S.S."/>
            <person name="Banfield J.F."/>
        </authorList>
    </citation>
    <scope>NUCLEOTIDE SEQUENCE [LARGE SCALE GENOMIC DNA]</scope>
</reference>
<sequence>MLRKSRTTAPCEKVEIAWGETDEDVYIRRITDREVKKLFPTVTAEGEVDWHATFSAKDGSRLALTTDKESAIGLAIEHECTIHTVH</sequence>
<name>A0A1F6EGY0_9BACT</name>
<dbReference type="AlphaFoldDB" id="A0A1F6EGY0"/>
<evidence type="ECO:0008006" key="3">
    <source>
        <dbReference type="Google" id="ProtNLM"/>
    </source>
</evidence>
<protein>
    <recommendedName>
        <fullName evidence="3">DUF1150 domain-containing protein</fullName>
    </recommendedName>
</protein>
<evidence type="ECO:0000313" key="2">
    <source>
        <dbReference type="Proteomes" id="UP000177306"/>
    </source>
</evidence>
<gene>
    <name evidence="1" type="ORF">A3A38_03280</name>
</gene>